<sequence length="198" mass="22093">MPAMSILDLLVETEHWLVLNKFFKPPSGESGRLADPKKRFVATLFCYGCNLGPSQTARSVKGLSRKQVAWLNIGRVSEQALDQAIVSVINAYNRFQLPKNWSPGQHAAADGTRWDLYEQNLFSEIHIRYGSYGGIGYYHISDTYTALFSHFITCGTYEGTHILDGLIKNTSDIQPNKVHGDTHAQNEPAFALAYLLGI</sequence>
<evidence type="ECO:0000259" key="1">
    <source>
        <dbReference type="Pfam" id="PF01526"/>
    </source>
</evidence>
<dbReference type="InterPro" id="IPR002513">
    <property type="entry name" value="Tn3_Tnp_DDE_dom"/>
</dbReference>
<gene>
    <name evidence="2" type="ORF">CI610_02482</name>
</gene>
<comment type="caution">
    <text evidence="2">The sequence shown here is derived from an EMBL/GenBank/DDBJ whole genome shotgun (WGS) entry which is preliminary data.</text>
</comment>
<feature type="domain" description="Tn3 transposase DDE" evidence="1">
    <location>
        <begin position="8"/>
        <end position="198"/>
    </location>
</feature>
<organism evidence="2">
    <name type="scientific">invertebrate metagenome</name>
    <dbReference type="NCBI Taxonomy" id="1711999"/>
    <lineage>
        <taxon>unclassified sequences</taxon>
        <taxon>metagenomes</taxon>
        <taxon>organismal metagenomes</taxon>
    </lineage>
</organism>
<evidence type="ECO:0000313" key="2">
    <source>
        <dbReference type="EMBL" id="PJE78570.1"/>
    </source>
</evidence>
<protein>
    <recommendedName>
        <fullName evidence="1">Tn3 transposase DDE domain-containing protein</fullName>
    </recommendedName>
</protein>
<reference evidence="2" key="1">
    <citation type="journal article" date="2017" name="Appl. Environ. Microbiol.">
        <title>Molecular characterization of an Endozoicomonas-like organism causing infection in king scallop Pecten maximus L.</title>
        <authorList>
            <person name="Cano I."/>
            <person name="van Aerle R."/>
            <person name="Ross S."/>
            <person name="Verner-Jeffreys D.W."/>
            <person name="Paley R.K."/>
            <person name="Rimmer G."/>
            <person name="Ryder D."/>
            <person name="Hooper P."/>
            <person name="Stone D."/>
            <person name="Feist S.W."/>
        </authorList>
    </citation>
    <scope>NUCLEOTIDE SEQUENCE</scope>
</reference>
<dbReference type="GO" id="GO:0006313">
    <property type="term" value="P:DNA transposition"/>
    <property type="evidence" value="ECO:0007669"/>
    <property type="project" value="InterPro"/>
</dbReference>
<dbReference type="Pfam" id="PF01526">
    <property type="entry name" value="DDE_Tnp_Tn3"/>
    <property type="match status" value="1"/>
</dbReference>
<name>A0A2H9T5S2_9ZZZZ</name>
<dbReference type="EMBL" id="NSIT01000157">
    <property type="protein sequence ID" value="PJE78570.1"/>
    <property type="molecule type" value="Genomic_DNA"/>
</dbReference>
<proteinExistence type="predicted"/>
<dbReference type="AlphaFoldDB" id="A0A2H9T5S2"/>
<dbReference type="GO" id="GO:0004803">
    <property type="term" value="F:transposase activity"/>
    <property type="evidence" value="ECO:0007669"/>
    <property type="project" value="InterPro"/>
</dbReference>
<accession>A0A2H9T5S2</accession>